<dbReference type="Proteomes" id="UP000321258">
    <property type="component" value="Unassembled WGS sequence"/>
</dbReference>
<comment type="caution">
    <text evidence="1">The sequence shown here is derived from an EMBL/GenBank/DDBJ whole genome shotgun (WGS) entry which is preliminary data.</text>
</comment>
<organism evidence="1 2">
    <name type="scientific">Methylobacterium haplocladii</name>
    <dbReference type="NCBI Taxonomy" id="1176176"/>
    <lineage>
        <taxon>Bacteria</taxon>
        <taxon>Pseudomonadati</taxon>
        <taxon>Pseudomonadota</taxon>
        <taxon>Alphaproteobacteria</taxon>
        <taxon>Hyphomicrobiales</taxon>
        <taxon>Methylobacteriaceae</taxon>
        <taxon>Methylobacterium</taxon>
    </lineage>
</organism>
<name>A0A512IMV2_9HYPH</name>
<reference evidence="1 2" key="1">
    <citation type="submission" date="2019-07" db="EMBL/GenBank/DDBJ databases">
        <title>Whole genome shotgun sequence of Methylobacterium haplocladii NBRC 107714.</title>
        <authorList>
            <person name="Hosoyama A."/>
            <person name="Uohara A."/>
            <person name="Ohji S."/>
            <person name="Ichikawa N."/>
        </authorList>
    </citation>
    <scope>NUCLEOTIDE SEQUENCE [LARGE SCALE GENOMIC DNA]</scope>
    <source>
        <strain evidence="1 2">NBRC 107714</strain>
    </source>
</reference>
<gene>
    <name evidence="1" type="ORF">MHA02_14280</name>
</gene>
<evidence type="ECO:0000313" key="2">
    <source>
        <dbReference type="Proteomes" id="UP000321258"/>
    </source>
</evidence>
<sequence length="61" mass="6373">MTENADAAGPDAAELCAQAREVLGTEGSFRVRVLLDMVLIELARETVASVSPPRSDSPDGS</sequence>
<dbReference type="EMBL" id="BJZT01000013">
    <property type="protein sequence ID" value="GEO99040.1"/>
    <property type="molecule type" value="Genomic_DNA"/>
</dbReference>
<protein>
    <submittedName>
        <fullName evidence="1">Uncharacterized protein</fullName>
    </submittedName>
</protein>
<keyword evidence="2" id="KW-1185">Reference proteome</keyword>
<dbReference type="AlphaFoldDB" id="A0A512IMV2"/>
<accession>A0A512IMV2</accession>
<proteinExistence type="predicted"/>
<evidence type="ECO:0000313" key="1">
    <source>
        <dbReference type="EMBL" id="GEO99040.1"/>
    </source>
</evidence>